<accession>A0A2R6NW03</accession>
<protein>
    <submittedName>
        <fullName evidence="2">Uncharacterized protein</fullName>
    </submittedName>
</protein>
<name>A0A2R6NW03_9APHY</name>
<sequence>MPPRPPSLLSPYSPTTAHPADAASPLIPPNERPSSWMSVSSAGSGDVFDAELFDAFPSVPGDMPSSTAPYHSSRYQSLPPLAAAFSGHNQQTQDVRRAHTVSGRPHARS</sequence>
<organism evidence="2 3">
    <name type="scientific">Hermanssonia centrifuga</name>
    <dbReference type="NCBI Taxonomy" id="98765"/>
    <lineage>
        <taxon>Eukaryota</taxon>
        <taxon>Fungi</taxon>
        <taxon>Dikarya</taxon>
        <taxon>Basidiomycota</taxon>
        <taxon>Agaricomycotina</taxon>
        <taxon>Agaricomycetes</taxon>
        <taxon>Polyporales</taxon>
        <taxon>Meruliaceae</taxon>
        <taxon>Hermanssonia</taxon>
    </lineage>
</organism>
<dbReference type="EMBL" id="MLYV02000787">
    <property type="protein sequence ID" value="PSR77579.1"/>
    <property type="molecule type" value="Genomic_DNA"/>
</dbReference>
<comment type="caution">
    <text evidence="2">The sequence shown here is derived from an EMBL/GenBank/DDBJ whole genome shotgun (WGS) entry which is preliminary data.</text>
</comment>
<evidence type="ECO:0000313" key="3">
    <source>
        <dbReference type="Proteomes" id="UP000186601"/>
    </source>
</evidence>
<dbReference type="Proteomes" id="UP000186601">
    <property type="component" value="Unassembled WGS sequence"/>
</dbReference>
<evidence type="ECO:0000256" key="1">
    <source>
        <dbReference type="SAM" id="MobiDB-lite"/>
    </source>
</evidence>
<gene>
    <name evidence="2" type="ORF">PHLCEN_2v7769</name>
</gene>
<proteinExistence type="predicted"/>
<evidence type="ECO:0000313" key="2">
    <source>
        <dbReference type="EMBL" id="PSR77579.1"/>
    </source>
</evidence>
<dbReference type="AlphaFoldDB" id="A0A2R6NW03"/>
<keyword evidence="3" id="KW-1185">Reference proteome</keyword>
<reference evidence="2 3" key="1">
    <citation type="submission" date="2018-02" db="EMBL/GenBank/DDBJ databases">
        <title>Genome sequence of the basidiomycete white-rot fungus Phlebia centrifuga.</title>
        <authorList>
            <person name="Granchi Z."/>
            <person name="Peng M."/>
            <person name="de Vries R.P."/>
            <person name="Hilden K."/>
            <person name="Makela M.R."/>
            <person name="Grigoriev I."/>
            <person name="Riley R."/>
        </authorList>
    </citation>
    <scope>NUCLEOTIDE SEQUENCE [LARGE SCALE GENOMIC DNA]</scope>
    <source>
        <strain evidence="2 3">FBCC195</strain>
    </source>
</reference>
<feature type="region of interest" description="Disordered" evidence="1">
    <location>
        <begin position="1"/>
        <end position="41"/>
    </location>
</feature>
<feature type="region of interest" description="Disordered" evidence="1">
    <location>
        <begin position="82"/>
        <end position="109"/>
    </location>
</feature>